<dbReference type="InterPro" id="IPR010357">
    <property type="entry name" value="TXNDC17_dom"/>
</dbReference>
<accession>A0A9Q3IFA6</accession>
<reference evidence="3" key="1">
    <citation type="submission" date="2021-03" db="EMBL/GenBank/DDBJ databases">
        <title>Draft genome sequence of rust myrtle Austropuccinia psidii MF-1, a brazilian biotype.</title>
        <authorList>
            <person name="Quecine M.C."/>
            <person name="Pachon D.M.R."/>
            <person name="Bonatelli M.L."/>
            <person name="Correr F.H."/>
            <person name="Franceschini L.M."/>
            <person name="Leite T.F."/>
            <person name="Margarido G.R.A."/>
            <person name="Almeida C.A."/>
            <person name="Ferrarezi J.A."/>
            <person name="Labate C.A."/>
        </authorList>
    </citation>
    <scope>NUCLEOTIDE SEQUENCE</scope>
    <source>
        <strain evidence="3">MF-1</strain>
    </source>
</reference>
<organism evidence="3 4">
    <name type="scientific">Austropuccinia psidii MF-1</name>
    <dbReference type="NCBI Taxonomy" id="1389203"/>
    <lineage>
        <taxon>Eukaryota</taxon>
        <taxon>Fungi</taxon>
        <taxon>Dikarya</taxon>
        <taxon>Basidiomycota</taxon>
        <taxon>Pucciniomycotina</taxon>
        <taxon>Pucciniomycetes</taxon>
        <taxon>Pucciniales</taxon>
        <taxon>Sphaerophragmiaceae</taxon>
        <taxon>Austropuccinia</taxon>
    </lineage>
</organism>
<evidence type="ECO:0000313" key="4">
    <source>
        <dbReference type="Proteomes" id="UP000765509"/>
    </source>
</evidence>
<dbReference type="OrthoDB" id="78947at2759"/>
<dbReference type="Proteomes" id="UP000765509">
    <property type="component" value="Unassembled WGS sequence"/>
</dbReference>
<protein>
    <recommendedName>
        <fullName evidence="2">Thioredoxin domain-containing protein</fullName>
    </recommendedName>
</protein>
<dbReference type="InterPro" id="IPR036249">
    <property type="entry name" value="Thioredoxin-like_sf"/>
</dbReference>
<dbReference type="PANTHER" id="PTHR12452:SF0">
    <property type="entry name" value="THIOREDOXIN DOMAIN-CONTAINING PROTEIN 17"/>
    <property type="match status" value="1"/>
</dbReference>
<gene>
    <name evidence="3" type="ORF">O181_076319</name>
</gene>
<dbReference type="SUPFAM" id="SSF52833">
    <property type="entry name" value="Thioredoxin-like"/>
    <property type="match status" value="1"/>
</dbReference>
<dbReference type="EMBL" id="AVOT02041310">
    <property type="protein sequence ID" value="MBW0536604.1"/>
    <property type="molecule type" value="Genomic_DNA"/>
</dbReference>
<dbReference type="InterPro" id="IPR045108">
    <property type="entry name" value="TXNDC17-like"/>
</dbReference>
<dbReference type="GO" id="GO:0005829">
    <property type="term" value="C:cytosol"/>
    <property type="evidence" value="ECO:0007669"/>
    <property type="project" value="TreeGrafter"/>
</dbReference>
<proteinExistence type="inferred from homology"/>
<name>A0A9Q3IFA6_9BASI</name>
<dbReference type="AlphaFoldDB" id="A0A9Q3IFA6"/>
<dbReference type="Gene3D" id="3.40.30.10">
    <property type="entry name" value="Glutaredoxin"/>
    <property type="match status" value="1"/>
</dbReference>
<dbReference type="PANTHER" id="PTHR12452">
    <property type="entry name" value="42-9-9 PROTEIN-RELATED"/>
    <property type="match status" value="1"/>
</dbReference>
<comment type="caution">
    <text evidence="3">The sequence shown here is derived from an EMBL/GenBank/DDBJ whole genome shotgun (WGS) entry which is preliminary data.</text>
</comment>
<feature type="domain" description="Thioredoxin" evidence="2">
    <location>
        <begin position="2"/>
        <end position="85"/>
    </location>
</feature>
<dbReference type="GO" id="GO:0047134">
    <property type="term" value="F:protein-disulfide reductase [NAD(P)H] activity"/>
    <property type="evidence" value="ECO:0007669"/>
    <property type="project" value="InterPro"/>
</dbReference>
<dbReference type="Pfam" id="PF06110">
    <property type="entry name" value="TXD17-like_Trx"/>
    <property type="match status" value="1"/>
</dbReference>
<keyword evidence="4" id="KW-1185">Reference proteome</keyword>
<evidence type="ECO:0000313" key="3">
    <source>
        <dbReference type="EMBL" id="MBW0536604.1"/>
    </source>
</evidence>
<evidence type="ECO:0000256" key="1">
    <source>
        <dbReference type="ARBA" id="ARBA00008987"/>
    </source>
</evidence>
<sequence>MSSRDSNGQMWCPDCQQMEASLVEVLPTLKSTDGLIYVYVGQPNEWKSPSNVFRQAPWSVERIPTVMQVSSNSQSLLDDRITQQSPRLVEAEAINITRLKEFLES</sequence>
<comment type="similarity">
    <text evidence="1">Belongs to the thioredoxin family.</text>
</comment>
<evidence type="ECO:0000259" key="2">
    <source>
        <dbReference type="Pfam" id="PF06110"/>
    </source>
</evidence>